<dbReference type="GO" id="GO:0031267">
    <property type="term" value="F:small GTPase binding"/>
    <property type="evidence" value="ECO:0007669"/>
    <property type="project" value="TreeGrafter"/>
</dbReference>
<keyword evidence="2" id="KW-0433">Leucine-rich repeat</keyword>
<feature type="non-terminal residue" evidence="5">
    <location>
        <position position="121"/>
    </location>
</feature>
<dbReference type="GO" id="GO:0006913">
    <property type="term" value="P:nucleocytoplasmic transport"/>
    <property type="evidence" value="ECO:0007669"/>
    <property type="project" value="TreeGrafter"/>
</dbReference>
<gene>
    <name evidence="5" type="ORF">BC936DRAFT_149090</name>
</gene>
<dbReference type="Gene3D" id="3.80.10.10">
    <property type="entry name" value="Ribonuclease Inhibitor"/>
    <property type="match status" value="2"/>
</dbReference>
<dbReference type="InterPro" id="IPR027038">
    <property type="entry name" value="RanGap"/>
</dbReference>
<organism evidence="5 6">
    <name type="scientific">Jimgerdemannia flammicorona</name>
    <dbReference type="NCBI Taxonomy" id="994334"/>
    <lineage>
        <taxon>Eukaryota</taxon>
        <taxon>Fungi</taxon>
        <taxon>Fungi incertae sedis</taxon>
        <taxon>Mucoromycota</taxon>
        <taxon>Mucoromycotina</taxon>
        <taxon>Endogonomycetes</taxon>
        <taxon>Endogonales</taxon>
        <taxon>Endogonaceae</taxon>
        <taxon>Jimgerdemannia</taxon>
    </lineage>
</organism>
<keyword evidence="4" id="KW-0812">Transmembrane</keyword>
<dbReference type="InterPro" id="IPR032675">
    <property type="entry name" value="LRR_dom_sf"/>
</dbReference>
<keyword evidence="4" id="KW-0472">Membrane</keyword>
<dbReference type="GO" id="GO:0005096">
    <property type="term" value="F:GTPase activator activity"/>
    <property type="evidence" value="ECO:0007669"/>
    <property type="project" value="UniProtKB-KW"/>
</dbReference>
<keyword evidence="6" id="KW-1185">Reference proteome</keyword>
<dbReference type="PANTHER" id="PTHR24113">
    <property type="entry name" value="RAN GTPASE-ACTIVATING PROTEIN 1"/>
    <property type="match status" value="1"/>
</dbReference>
<reference evidence="5 6" key="1">
    <citation type="journal article" date="2018" name="New Phytol.">
        <title>Phylogenomics of Endogonaceae and evolution of mycorrhizas within Mucoromycota.</title>
        <authorList>
            <person name="Chang Y."/>
            <person name="Desiro A."/>
            <person name="Na H."/>
            <person name="Sandor L."/>
            <person name="Lipzen A."/>
            <person name="Clum A."/>
            <person name="Barry K."/>
            <person name="Grigoriev I.V."/>
            <person name="Martin F.M."/>
            <person name="Stajich J.E."/>
            <person name="Smith M.E."/>
            <person name="Bonito G."/>
            <person name="Spatafora J.W."/>
        </authorList>
    </citation>
    <scope>NUCLEOTIDE SEQUENCE [LARGE SCALE GENOMIC DNA]</scope>
    <source>
        <strain evidence="5 6">GMNB39</strain>
    </source>
</reference>
<keyword evidence="4" id="KW-1133">Transmembrane helix</keyword>
<evidence type="ECO:0000313" key="6">
    <source>
        <dbReference type="Proteomes" id="UP000268093"/>
    </source>
</evidence>
<protein>
    <submittedName>
        <fullName evidence="5">Uncharacterized protein</fullName>
    </submittedName>
</protein>
<dbReference type="Proteomes" id="UP000268093">
    <property type="component" value="Unassembled WGS sequence"/>
</dbReference>
<proteinExistence type="predicted"/>
<accession>A0A433D1M4</accession>
<dbReference type="PANTHER" id="PTHR24113:SF12">
    <property type="entry name" value="RAN GTPASE-ACTIVATING PROTEIN 1"/>
    <property type="match status" value="1"/>
</dbReference>
<dbReference type="SUPFAM" id="SSF52047">
    <property type="entry name" value="RNI-like"/>
    <property type="match status" value="1"/>
</dbReference>
<feature type="transmembrane region" description="Helical" evidence="4">
    <location>
        <begin position="75"/>
        <end position="93"/>
    </location>
</feature>
<dbReference type="OrthoDB" id="120976at2759"/>
<evidence type="ECO:0000256" key="2">
    <source>
        <dbReference type="ARBA" id="ARBA00022614"/>
    </source>
</evidence>
<name>A0A433D1M4_9FUNG</name>
<dbReference type="EMBL" id="RBNI01008433">
    <property type="protein sequence ID" value="RUP44721.1"/>
    <property type="molecule type" value="Genomic_DNA"/>
</dbReference>
<dbReference type="GO" id="GO:0005829">
    <property type="term" value="C:cytosol"/>
    <property type="evidence" value="ECO:0007669"/>
    <property type="project" value="TreeGrafter"/>
</dbReference>
<evidence type="ECO:0000256" key="4">
    <source>
        <dbReference type="SAM" id="Phobius"/>
    </source>
</evidence>
<keyword evidence="3" id="KW-0677">Repeat</keyword>
<dbReference type="GO" id="GO:0005634">
    <property type="term" value="C:nucleus"/>
    <property type="evidence" value="ECO:0007669"/>
    <property type="project" value="TreeGrafter"/>
</dbReference>
<evidence type="ECO:0000313" key="5">
    <source>
        <dbReference type="EMBL" id="RUP44721.1"/>
    </source>
</evidence>
<comment type="caution">
    <text evidence="5">The sequence shown here is derived from an EMBL/GenBank/DDBJ whole genome shotgun (WGS) entry which is preliminary data.</text>
</comment>
<dbReference type="AlphaFoldDB" id="A0A433D1M4"/>
<dbReference type="GO" id="GO:0048471">
    <property type="term" value="C:perinuclear region of cytoplasm"/>
    <property type="evidence" value="ECO:0007669"/>
    <property type="project" value="TreeGrafter"/>
</dbReference>
<evidence type="ECO:0000256" key="3">
    <source>
        <dbReference type="ARBA" id="ARBA00022737"/>
    </source>
</evidence>
<keyword evidence="1" id="KW-0343">GTPase activation</keyword>
<sequence>MLSSVVNSIDDLGASAIAEALKMNTRLQNLNLESVRSMLVSVDNRIEAKGASVLSEALKVNTALQNLNLKGMHDWFVLHFLLIIGVHSMLFSVGNRIDDKGASALAEALKMNTTLQNLNVE</sequence>
<evidence type="ECO:0000256" key="1">
    <source>
        <dbReference type="ARBA" id="ARBA00022468"/>
    </source>
</evidence>